<evidence type="ECO:0000256" key="1">
    <source>
        <dbReference type="SAM" id="MobiDB-lite"/>
    </source>
</evidence>
<comment type="caution">
    <text evidence="2">The sequence shown here is derived from an EMBL/GenBank/DDBJ whole genome shotgun (WGS) entry which is preliminary data.</text>
</comment>
<reference evidence="2 3" key="1">
    <citation type="submission" date="2017-02" db="EMBL/GenBank/DDBJ databases">
        <title>Complete genome sequences of Mycobacterium kansasii strains isolated from rhesus macaques.</title>
        <authorList>
            <person name="Panda A."/>
            <person name="Nagaraj S."/>
            <person name="Zhao X."/>
            <person name="Tettelin H."/>
            <person name="Detolla L.J."/>
        </authorList>
    </citation>
    <scope>NUCLEOTIDE SEQUENCE [LARGE SCALE GENOMIC DNA]</scope>
    <source>
        <strain evidence="2 3">11-3813</strain>
    </source>
</reference>
<accession>A0A1V3W9W5</accession>
<gene>
    <name evidence="2" type="ORF">BZL30_9392</name>
</gene>
<feature type="compositionally biased region" description="Low complexity" evidence="1">
    <location>
        <begin position="118"/>
        <end position="148"/>
    </location>
</feature>
<protein>
    <recommendedName>
        <fullName evidence="4">von Willebrand factor type A domain protein</fullName>
    </recommendedName>
</protein>
<organism evidence="2 3">
    <name type="scientific">Mycobacterium kansasii</name>
    <dbReference type="NCBI Taxonomy" id="1768"/>
    <lineage>
        <taxon>Bacteria</taxon>
        <taxon>Bacillati</taxon>
        <taxon>Actinomycetota</taxon>
        <taxon>Actinomycetes</taxon>
        <taxon>Mycobacteriales</taxon>
        <taxon>Mycobacteriaceae</taxon>
        <taxon>Mycobacterium</taxon>
    </lineage>
</organism>
<feature type="region of interest" description="Disordered" evidence="1">
    <location>
        <begin position="113"/>
        <end position="165"/>
    </location>
</feature>
<dbReference type="AlphaFoldDB" id="A0A1V3W9W5"/>
<dbReference type="Proteomes" id="UP000189229">
    <property type="component" value="Unassembled WGS sequence"/>
</dbReference>
<evidence type="ECO:0008006" key="4">
    <source>
        <dbReference type="Google" id="ProtNLM"/>
    </source>
</evidence>
<proteinExistence type="predicted"/>
<evidence type="ECO:0000313" key="2">
    <source>
        <dbReference type="EMBL" id="OOK63755.1"/>
    </source>
</evidence>
<name>A0A1V3W9W5_MYCKA</name>
<evidence type="ECO:0000313" key="3">
    <source>
        <dbReference type="Proteomes" id="UP000189229"/>
    </source>
</evidence>
<dbReference type="EMBL" id="MVBM01000016">
    <property type="protein sequence ID" value="OOK63755.1"/>
    <property type="molecule type" value="Genomic_DNA"/>
</dbReference>
<sequence length="165" mass="17586">MLWGSLLPTAQAQPDTGPDNGVARYGACLAAQKQGELLILVDESSSLQDTDGKAARVQAAKYLVQTLGRYADRIQAKLDVAIAGFAESYVSEQDWTPLTGATAQHVAMRCRPWRRKTPGSTPTTGSLSTARARRWPPAAAVSAAPTAARRSHGSPTARSISRRGR</sequence>